<evidence type="ECO:0000313" key="3">
    <source>
        <dbReference type="Proteomes" id="UP001603857"/>
    </source>
</evidence>
<dbReference type="EMBL" id="JBGMDY010000005">
    <property type="protein sequence ID" value="KAL2332900.1"/>
    <property type="molecule type" value="Genomic_DNA"/>
</dbReference>
<evidence type="ECO:0000313" key="2">
    <source>
        <dbReference type="EMBL" id="KAL2332900.1"/>
    </source>
</evidence>
<evidence type="ECO:0008006" key="4">
    <source>
        <dbReference type="Google" id="ProtNLM"/>
    </source>
</evidence>
<feature type="transmembrane region" description="Helical" evidence="1">
    <location>
        <begin position="88"/>
        <end position="109"/>
    </location>
</feature>
<organism evidence="2 3">
    <name type="scientific">Flemingia macrophylla</name>
    <dbReference type="NCBI Taxonomy" id="520843"/>
    <lineage>
        <taxon>Eukaryota</taxon>
        <taxon>Viridiplantae</taxon>
        <taxon>Streptophyta</taxon>
        <taxon>Embryophyta</taxon>
        <taxon>Tracheophyta</taxon>
        <taxon>Spermatophyta</taxon>
        <taxon>Magnoliopsida</taxon>
        <taxon>eudicotyledons</taxon>
        <taxon>Gunneridae</taxon>
        <taxon>Pentapetalae</taxon>
        <taxon>rosids</taxon>
        <taxon>fabids</taxon>
        <taxon>Fabales</taxon>
        <taxon>Fabaceae</taxon>
        <taxon>Papilionoideae</taxon>
        <taxon>50 kb inversion clade</taxon>
        <taxon>NPAAA clade</taxon>
        <taxon>indigoferoid/millettioid clade</taxon>
        <taxon>Phaseoleae</taxon>
        <taxon>Flemingia</taxon>
    </lineage>
</organism>
<evidence type="ECO:0000256" key="1">
    <source>
        <dbReference type="SAM" id="Phobius"/>
    </source>
</evidence>
<proteinExistence type="predicted"/>
<protein>
    <recommendedName>
        <fullName evidence="4">Transmembrane protein</fullName>
    </recommendedName>
</protein>
<keyword evidence="3" id="KW-1185">Reference proteome</keyword>
<feature type="transmembrane region" description="Helical" evidence="1">
    <location>
        <begin position="64"/>
        <end position="82"/>
    </location>
</feature>
<gene>
    <name evidence="2" type="ORF">Fmac_014113</name>
</gene>
<dbReference type="AlphaFoldDB" id="A0ABD1MCU3"/>
<comment type="caution">
    <text evidence="2">The sequence shown here is derived from an EMBL/GenBank/DDBJ whole genome shotgun (WGS) entry which is preliminary data.</text>
</comment>
<keyword evidence="1" id="KW-0812">Transmembrane</keyword>
<dbReference type="Proteomes" id="UP001603857">
    <property type="component" value="Unassembled WGS sequence"/>
</dbReference>
<keyword evidence="1" id="KW-0472">Membrane</keyword>
<keyword evidence="1" id="KW-1133">Transmembrane helix</keyword>
<sequence length="142" mass="15641">MNGHKAYLILMASELTIIGIKYGNGTANPFQQSTPSPTLLLLLTALFSHVLASTGDVKDKNTIITCHVSGVVGCETLLWIILSDQFSWYSILNLLFLVIASFCFFNYITRLFQLACSFKFNNSVAPATPSNAHQVPNIEQQP</sequence>
<name>A0ABD1MCU3_9FABA</name>
<accession>A0ABD1MCU3</accession>
<reference evidence="2 3" key="1">
    <citation type="submission" date="2024-08" db="EMBL/GenBank/DDBJ databases">
        <title>Insights into the chromosomal genome structure of Flemingia macrophylla.</title>
        <authorList>
            <person name="Ding Y."/>
            <person name="Zhao Y."/>
            <person name="Bi W."/>
            <person name="Wu M."/>
            <person name="Zhao G."/>
            <person name="Gong Y."/>
            <person name="Li W."/>
            <person name="Zhang P."/>
        </authorList>
    </citation>
    <scope>NUCLEOTIDE SEQUENCE [LARGE SCALE GENOMIC DNA]</scope>
    <source>
        <strain evidence="2">DYQJB</strain>
        <tissue evidence="2">Leaf</tissue>
    </source>
</reference>